<feature type="transmembrane region" description="Helical" evidence="1">
    <location>
        <begin position="45"/>
        <end position="64"/>
    </location>
</feature>
<dbReference type="PANTHER" id="PTHR36526:SF1">
    <property type="entry name" value="TRANSMEMBRANE PROTEIN 154"/>
    <property type="match status" value="1"/>
</dbReference>
<keyword evidence="2" id="KW-0732">Signal</keyword>
<dbReference type="Ensembl" id="ENSGWIT00000045660.1">
    <property type="protein sequence ID" value="ENSGWIP00000042067.1"/>
    <property type="gene ID" value="ENSGWIG00000021117.1"/>
</dbReference>
<dbReference type="InterPro" id="IPR028064">
    <property type="entry name" value="TMEM154"/>
</dbReference>
<reference evidence="3" key="1">
    <citation type="submission" date="2020-06" db="EMBL/GenBank/DDBJ databases">
        <authorList>
            <consortium name="Wellcome Sanger Institute Data Sharing"/>
        </authorList>
    </citation>
    <scope>NUCLEOTIDE SEQUENCE [LARGE SCALE GENOMIC DNA]</scope>
</reference>
<feature type="chain" id="PRO_5034892976" description="Transmembrane protein 154" evidence="2">
    <location>
        <begin position="21"/>
        <end position="159"/>
    </location>
</feature>
<dbReference type="InterPro" id="IPR053087">
    <property type="entry name" value="TMEM154-like"/>
</dbReference>
<reference evidence="3" key="2">
    <citation type="submission" date="2025-08" db="UniProtKB">
        <authorList>
            <consortium name="Ensembl"/>
        </authorList>
    </citation>
    <scope>IDENTIFICATION</scope>
</reference>
<dbReference type="Pfam" id="PF15102">
    <property type="entry name" value="TMEM154"/>
    <property type="match status" value="1"/>
</dbReference>
<keyword evidence="1" id="KW-0812">Transmembrane</keyword>
<keyword evidence="4" id="KW-1185">Reference proteome</keyword>
<evidence type="ECO:0008006" key="5">
    <source>
        <dbReference type="Google" id="ProtNLM"/>
    </source>
</evidence>
<evidence type="ECO:0000313" key="3">
    <source>
        <dbReference type="Ensembl" id="ENSGWIP00000042067.1"/>
    </source>
</evidence>
<evidence type="ECO:0000256" key="1">
    <source>
        <dbReference type="SAM" id="Phobius"/>
    </source>
</evidence>
<accession>A0A8C5HAX1</accession>
<evidence type="ECO:0000256" key="2">
    <source>
        <dbReference type="SAM" id="SignalP"/>
    </source>
</evidence>
<sequence>SNFVHFLYFLLSCCTKGYLGQYIWENIVLSKPLTFRVIDQNQQKSCFWLYVGLICCCAPAETSFTNTYSEQTDSTFTSDEENGLNLTTILIPVVVGVLIISIIVCGVIANRKWSQKATNKLLMSVLHPVFSRPMFEEDVPSVLELEMDELDQWIKKDSE</sequence>
<reference evidence="3" key="3">
    <citation type="submission" date="2025-09" db="UniProtKB">
        <authorList>
            <consortium name="Ensembl"/>
        </authorList>
    </citation>
    <scope>IDENTIFICATION</scope>
</reference>
<keyword evidence="1" id="KW-0472">Membrane</keyword>
<organism evidence="3 4">
    <name type="scientific">Gouania willdenowi</name>
    <name type="common">Blunt-snouted clingfish</name>
    <name type="synonym">Lepadogaster willdenowi</name>
    <dbReference type="NCBI Taxonomy" id="441366"/>
    <lineage>
        <taxon>Eukaryota</taxon>
        <taxon>Metazoa</taxon>
        <taxon>Chordata</taxon>
        <taxon>Craniata</taxon>
        <taxon>Vertebrata</taxon>
        <taxon>Euteleostomi</taxon>
        <taxon>Actinopterygii</taxon>
        <taxon>Neopterygii</taxon>
        <taxon>Teleostei</taxon>
        <taxon>Neoteleostei</taxon>
        <taxon>Acanthomorphata</taxon>
        <taxon>Ovalentaria</taxon>
        <taxon>Blenniimorphae</taxon>
        <taxon>Blenniiformes</taxon>
        <taxon>Gobiesocoidei</taxon>
        <taxon>Gobiesocidae</taxon>
        <taxon>Gobiesocinae</taxon>
        <taxon>Gouania</taxon>
    </lineage>
</organism>
<name>A0A8C5HAX1_GOUWI</name>
<feature type="transmembrane region" description="Helical" evidence="1">
    <location>
        <begin position="84"/>
        <end position="109"/>
    </location>
</feature>
<dbReference type="Proteomes" id="UP000694680">
    <property type="component" value="Chromosome 1"/>
</dbReference>
<keyword evidence="1" id="KW-1133">Transmembrane helix</keyword>
<feature type="signal peptide" evidence="2">
    <location>
        <begin position="1"/>
        <end position="20"/>
    </location>
</feature>
<dbReference type="PANTHER" id="PTHR36526">
    <property type="entry name" value="TRANSMEMBRANE PROTEIN 154"/>
    <property type="match status" value="1"/>
</dbReference>
<evidence type="ECO:0000313" key="4">
    <source>
        <dbReference type="Proteomes" id="UP000694680"/>
    </source>
</evidence>
<dbReference type="AlphaFoldDB" id="A0A8C5HAX1"/>
<proteinExistence type="predicted"/>
<protein>
    <recommendedName>
        <fullName evidence="5">Transmembrane protein 154</fullName>
    </recommendedName>
</protein>